<evidence type="ECO:0000313" key="2">
    <source>
        <dbReference type="EMBL" id="KAK9827926.1"/>
    </source>
</evidence>
<reference evidence="2 3" key="1">
    <citation type="journal article" date="2024" name="Nat. Commun.">
        <title>Phylogenomics reveals the evolutionary origins of lichenization in chlorophyte algae.</title>
        <authorList>
            <person name="Puginier C."/>
            <person name="Libourel C."/>
            <person name="Otte J."/>
            <person name="Skaloud P."/>
            <person name="Haon M."/>
            <person name="Grisel S."/>
            <person name="Petersen M."/>
            <person name="Berrin J.G."/>
            <person name="Delaux P.M."/>
            <person name="Dal Grande F."/>
            <person name="Keller J."/>
        </authorList>
    </citation>
    <scope>NUCLEOTIDE SEQUENCE [LARGE SCALE GENOMIC DNA]</scope>
    <source>
        <strain evidence="2 3">SAG 2145</strain>
    </source>
</reference>
<name>A0AAW1R2B6_9CHLO</name>
<comment type="caution">
    <text evidence="2">The sequence shown here is derived from an EMBL/GenBank/DDBJ whole genome shotgun (WGS) entry which is preliminary data.</text>
</comment>
<evidence type="ECO:0000256" key="1">
    <source>
        <dbReference type="SAM" id="MobiDB-lite"/>
    </source>
</evidence>
<accession>A0AAW1R2B6</accession>
<protein>
    <submittedName>
        <fullName evidence="2">Uncharacterized protein</fullName>
    </submittedName>
</protein>
<proteinExistence type="predicted"/>
<dbReference type="Proteomes" id="UP001438707">
    <property type="component" value="Unassembled WGS sequence"/>
</dbReference>
<dbReference type="AlphaFoldDB" id="A0AAW1R2B6"/>
<organism evidence="2 3">
    <name type="scientific">Apatococcus lobatus</name>
    <dbReference type="NCBI Taxonomy" id="904363"/>
    <lineage>
        <taxon>Eukaryota</taxon>
        <taxon>Viridiplantae</taxon>
        <taxon>Chlorophyta</taxon>
        <taxon>core chlorophytes</taxon>
        <taxon>Trebouxiophyceae</taxon>
        <taxon>Chlorellales</taxon>
        <taxon>Chlorellaceae</taxon>
        <taxon>Apatococcus</taxon>
    </lineage>
</organism>
<sequence length="93" mass="10256">MQRRRSREEKAFQQQSKALLTTCAKCRALRTRPFALKSSKTGPQETKSLACTDTWPVASKSHLARWITSHDPGPQFGPSACPLGGRGQRSQAS</sequence>
<evidence type="ECO:0000313" key="3">
    <source>
        <dbReference type="Proteomes" id="UP001438707"/>
    </source>
</evidence>
<dbReference type="EMBL" id="JALJOS010000017">
    <property type="protein sequence ID" value="KAK9827926.1"/>
    <property type="molecule type" value="Genomic_DNA"/>
</dbReference>
<feature type="region of interest" description="Disordered" evidence="1">
    <location>
        <begin position="68"/>
        <end position="93"/>
    </location>
</feature>
<keyword evidence="3" id="KW-1185">Reference proteome</keyword>
<gene>
    <name evidence="2" type="ORF">WJX74_009617</name>
</gene>